<keyword evidence="3" id="KW-0238">DNA-binding</keyword>
<keyword evidence="2" id="KW-0805">Transcription regulation</keyword>
<evidence type="ECO:0000313" key="6">
    <source>
        <dbReference type="EMBL" id="MFB9769724.1"/>
    </source>
</evidence>
<dbReference type="PROSITE" id="PS50931">
    <property type="entry name" value="HTH_LYSR"/>
    <property type="match status" value="1"/>
</dbReference>
<dbReference type="PRINTS" id="PR00039">
    <property type="entry name" value="HTHLYSR"/>
</dbReference>
<dbReference type="Proteomes" id="UP001589691">
    <property type="component" value="Unassembled WGS sequence"/>
</dbReference>
<dbReference type="Pfam" id="PF00126">
    <property type="entry name" value="HTH_1"/>
    <property type="match status" value="1"/>
</dbReference>
<dbReference type="Gene3D" id="1.10.10.10">
    <property type="entry name" value="Winged helix-like DNA-binding domain superfamily/Winged helix DNA-binding domain"/>
    <property type="match status" value="1"/>
</dbReference>
<dbReference type="Gene3D" id="3.40.190.290">
    <property type="match status" value="1"/>
</dbReference>
<dbReference type="EMBL" id="JBHLZY010000020">
    <property type="protein sequence ID" value="MFB9769724.1"/>
    <property type="molecule type" value="Genomic_DNA"/>
</dbReference>
<accession>A0ABV5WUA4</accession>
<evidence type="ECO:0000256" key="4">
    <source>
        <dbReference type="ARBA" id="ARBA00023163"/>
    </source>
</evidence>
<feature type="domain" description="HTH lysR-type" evidence="5">
    <location>
        <begin position="1"/>
        <end position="58"/>
    </location>
</feature>
<protein>
    <submittedName>
        <fullName evidence="6">LysR family transcriptional regulator</fullName>
    </submittedName>
</protein>
<gene>
    <name evidence="6" type="ORF">ACFFLI_07585</name>
</gene>
<comment type="similarity">
    <text evidence="1">Belongs to the LysR transcriptional regulatory family.</text>
</comment>
<dbReference type="Pfam" id="PF03466">
    <property type="entry name" value="LysR_substrate"/>
    <property type="match status" value="1"/>
</dbReference>
<dbReference type="PANTHER" id="PTHR30346:SF30">
    <property type="entry name" value="SMALL NEUTRAL PROTEASE REGULATORY PROTEIN"/>
    <property type="match status" value="1"/>
</dbReference>
<dbReference type="InterPro" id="IPR036390">
    <property type="entry name" value="WH_DNA-bd_sf"/>
</dbReference>
<comment type="caution">
    <text evidence="6">The sequence shown here is derived from an EMBL/GenBank/DDBJ whole genome shotgun (WGS) entry which is preliminary data.</text>
</comment>
<evidence type="ECO:0000256" key="2">
    <source>
        <dbReference type="ARBA" id="ARBA00023015"/>
    </source>
</evidence>
<dbReference type="InterPro" id="IPR036388">
    <property type="entry name" value="WH-like_DNA-bd_sf"/>
</dbReference>
<reference evidence="6 7" key="1">
    <citation type="submission" date="2024-09" db="EMBL/GenBank/DDBJ databases">
        <authorList>
            <person name="Sun Q."/>
            <person name="Mori K."/>
        </authorList>
    </citation>
    <scope>NUCLEOTIDE SEQUENCE [LARGE SCALE GENOMIC DNA]</scope>
    <source>
        <strain evidence="6 7">TBRC 4576</strain>
    </source>
</reference>
<name>A0ABV5WUA4_9LACO</name>
<evidence type="ECO:0000256" key="1">
    <source>
        <dbReference type="ARBA" id="ARBA00009437"/>
    </source>
</evidence>
<evidence type="ECO:0000313" key="7">
    <source>
        <dbReference type="Proteomes" id="UP001589691"/>
    </source>
</evidence>
<evidence type="ECO:0000259" key="5">
    <source>
        <dbReference type="PROSITE" id="PS50931"/>
    </source>
</evidence>
<keyword evidence="7" id="KW-1185">Reference proteome</keyword>
<dbReference type="PANTHER" id="PTHR30346">
    <property type="entry name" value="TRANSCRIPTIONAL DUAL REGULATOR HCAR-RELATED"/>
    <property type="match status" value="1"/>
</dbReference>
<dbReference type="InterPro" id="IPR000847">
    <property type="entry name" value="LysR_HTH_N"/>
</dbReference>
<dbReference type="InterPro" id="IPR005119">
    <property type="entry name" value="LysR_subst-bd"/>
</dbReference>
<proteinExistence type="inferred from homology"/>
<keyword evidence="4" id="KW-0804">Transcription</keyword>
<organism evidence="6 7">
    <name type="scientific">Lactiplantibacillus modestisalitolerans</name>
    <dbReference type="NCBI Taxonomy" id="1457219"/>
    <lineage>
        <taxon>Bacteria</taxon>
        <taxon>Bacillati</taxon>
        <taxon>Bacillota</taxon>
        <taxon>Bacilli</taxon>
        <taxon>Lactobacillales</taxon>
        <taxon>Lactobacillaceae</taxon>
        <taxon>Lactiplantibacillus</taxon>
    </lineage>
</organism>
<dbReference type="RefSeq" id="WP_137641450.1">
    <property type="nucleotide sequence ID" value="NZ_BJEA01000001.1"/>
</dbReference>
<sequence>MELKQLRYFLAVAAAGQMTAAARQLHVAQPPLSYQIKQLEKELGVTLFNRRPQGVTLTAAGKLLVGYAEQLTALATTAEDKVRALANGVTGTLNLGTVSSSAGVIPTAPLQRWLKQHADVRLAVREGNTYELLDALHRRLLDVAVVRTPFNAHGLTCHYFAKERMAAVLPTTYAQFEHRRQLRLTDLTPLPLIKYRRFDALFHVAFNQQGLTPNYVLTCDDARTAVHWANQGVGVALVPRGLATSYAGPDVWVRSLADRQFTTQLALVATPTAATTPLVASFIAAFPALVD</sequence>
<dbReference type="SUPFAM" id="SSF53850">
    <property type="entry name" value="Periplasmic binding protein-like II"/>
    <property type="match status" value="1"/>
</dbReference>
<dbReference type="SUPFAM" id="SSF46785">
    <property type="entry name" value="Winged helix' DNA-binding domain"/>
    <property type="match status" value="1"/>
</dbReference>
<dbReference type="CDD" id="cd05466">
    <property type="entry name" value="PBP2_LTTR_substrate"/>
    <property type="match status" value="1"/>
</dbReference>
<evidence type="ECO:0000256" key="3">
    <source>
        <dbReference type="ARBA" id="ARBA00023125"/>
    </source>
</evidence>